<accession>A0ABN9CJR0</accession>
<protein>
    <submittedName>
        <fullName evidence="1">Uncharacterized protein</fullName>
    </submittedName>
</protein>
<proteinExistence type="predicted"/>
<dbReference type="EMBL" id="CATNWA010010719">
    <property type="protein sequence ID" value="CAI9560375.1"/>
    <property type="molecule type" value="Genomic_DNA"/>
</dbReference>
<comment type="caution">
    <text evidence="1">The sequence shown here is derived from an EMBL/GenBank/DDBJ whole genome shotgun (WGS) entry which is preliminary data.</text>
</comment>
<organism evidence="1 2">
    <name type="scientific">Staurois parvus</name>
    <dbReference type="NCBI Taxonomy" id="386267"/>
    <lineage>
        <taxon>Eukaryota</taxon>
        <taxon>Metazoa</taxon>
        <taxon>Chordata</taxon>
        <taxon>Craniata</taxon>
        <taxon>Vertebrata</taxon>
        <taxon>Euteleostomi</taxon>
        <taxon>Amphibia</taxon>
        <taxon>Batrachia</taxon>
        <taxon>Anura</taxon>
        <taxon>Neobatrachia</taxon>
        <taxon>Ranoidea</taxon>
        <taxon>Ranidae</taxon>
        <taxon>Staurois</taxon>
    </lineage>
</organism>
<reference evidence="1" key="1">
    <citation type="submission" date="2023-05" db="EMBL/GenBank/DDBJ databases">
        <authorList>
            <person name="Stuckert A."/>
        </authorList>
    </citation>
    <scope>NUCLEOTIDE SEQUENCE</scope>
</reference>
<keyword evidence="2" id="KW-1185">Reference proteome</keyword>
<gene>
    <name evidence="1" type="ORF">SPARVUS_LOCUS5248936</name>
</gene>
<dbReference type="Proteomes" id="UP001162483">
    <property type="component" value="Unassembled WGS sequence"/>
</dbReference>
<evidence type="ECO:0000313" key="2">
    <source>
        <dbReference type="Proteomes" id="UP001162483"/>
    </source>
</evidence>
<name>A0ABN9CJR0_9NEOB</name>
<sequence length="8" mass="949">MITTKRSL</sequence>
<evidence type="ECO:0000313" key="1">
    <source>
        <dbReference type="EMBL" id="CAI9560375.1"/>
    </source>
</evidence>